<dbReference type="VEuPathDB" id="FungiDB:CC1G_11168"/>
<dbReference type="OMA" id="VYKAIAC"/>
<feature type="transmembrane region" description="Helical" evidence="6">
    <location>
        <begin position="141"/>
        <end position="159"/>
    </location>
</feature>
<dbReference type="SUPFAM" id="SSF103473">
    <property type="entry name" value="MFS general substrate transporter"/>
    <property type="match status" value="1"/>
</dbReference>
<dbReference type="GeneID" id="6015319"/>
<comment type="subcellular location">
    <subcellularLocation>
        <location evidence="1">Membrane</location>
        <topology evidence="1">Multi-pass membrane protein</topology>
    </subcellularLocation>
</comment>
<dbReference type="Gene3D" id="1.20.1250.20">
    <property type="entry name" value="MFS general substrate transporter like domains"/>
    <property type="match status" value="1"/>
</dbReference>
<feature type="transmembrane region" description="Helical" evidence="6">
    <location>
        <begin position="241"/>
        <end position="261"/>
    </location>
</feature>
<dbReference type="InterPro" id="IPR036259">
    <property type="entry name" value="MFS_trans_sf"/>
</dbReference>
<evidence type="ECO:0008006" key="9">
    <source>
        <dbReference type="Google" id="ProtNLM"/>
    </source>
</evidence>
<feature type="region of interest" description="Disordered" evidence="5">
    <location>
        <begin position="1"/>
        <end position="31"/>
    </location>
</feature>
<feature type="transmembrane region" description="Helical" evidence="6">
    <location>
        <begin position="210"/>
        <end position="229"/>
    </location>
</feature>
<evidence type="ECO:0000256" key="6">
    <source>
        <dbReference type="SAM" id="Phobius"/>
    </source>
</evidence>
<organism evidence="7 8">
    <name type="scientific">Coprinopsis cinerea (strain Okayama-7 / 130 / ATCC MYA-4618 / FGSC 9003)</name>
    <name type="common">Inky cap fungus</name>
    <name type="synonym">Hormographiella aspergillata</name>
    <dbReference type="NCBI Taxonomy" id="240176"/>
    <lineage>
        <taxon>Eukaryota</taxon>
        <taxon>Fungi</taxon>
        <taxon>Dikarya</taxon>
        <taxon>Basidiomycota</taxon>
        <taxon>Agaricomycotina</taxon>
        <taxon>Agaricomycetes</taxon>
        <taxon>Agaricomycetidae</taxon>
        <taxon>Agaricales</taxon>
        <taxon>Agaricineae</taxon>
        <taxon>Psathyrellaceae</taxon>
        <taxon>Coprinopsis</taxon>
    </lineage>
</organism>
<evidence type="ECO:0000313" key="7">
    <source>
        <dbReference type="EMBL" id="EAU83084.2"/>
    </source>
</evidence>
<keyword evidence="2 6" id="KW-0812">Transmembrane</keyword>
<reference evidence="7 8" key="1">
    <citation type="journal article" date="2010" name="Proc. Natl. Acad. Sci. U.S.A.">
        <title>Insights into evolution of multicellular fungi from the assembled chromosomes of the mushroom Coprinopsis cinerea (Coprinus cinereus).</title>
        <authorList>
            <person name="Stajich J.E."/>
            <person name="Wilke S.K."/>
            <person name="Ahren D."/>
            <person name="Au C.H."/>
            <person name="Birren B.W."/>
            <person name="Borodovsky M."/>
            <person name="Burns C."/>
            <person name="Canback B."/>
            <person name="Casselton L.A."/>
            <person name="Cheng C.K."/>
            <person name="Deng J."/>
            <person name="Dietrich F.S."/>
            <person name="Fargo D.C."/>
            <person name="Farman M.L."/>
            <person name="Gathman A.C."/>
            <person name="Goldberg J."/>
            <person name="Guigo R."/>
            <person name="Hoegger P.J."/>
            <person name="Hooker J.B."/>
            <person name="Huggins A."/>
            <person name="James T.Y."/>
            <person name="Kamada T."/>
            <person name="Kilaru S."/>
            <person name="Kodira C."/>
            <person name="Kues U."/>
            <person name="Kupfer D."/>
            <person name="Kwan H.S."/>
            <person name="Lomsadze A."/>
            <person name="Li W."/>
            <person name="Lilly W.W."/>
            <person name="Ma L.J."/>
            <person name="Mackey A.J."/>
            <person name="Manning G."/>
            <person name="Martin F."/>
            <person name="Muraguchi H."/>
            <person name="Natvig D.O."/>
            <person name="Palmerini H."/>
            <person name="Ramesh M.A."/>
            <person name="Rehmeyer C.J."/>
            <person name="Roe B.A."/>
            <person name="Shenoy N."/>
            <person name="Stanke M."/>
            <person name="Ter-Hovhannisyan V."/>
            <person name="Tunlid A."/>
            <person name="Velagapudi R."/>
            <person name="Vision T.J."/>
            <person name="Zeng Q."/>
            <person name="Zolan M.E."/>
            <person name="Pukkila P.J."/>
        </authorList>
    </citation>
    <scope>NUCLEOTIDE SEQUENCE [LARGE SCALE GENOMIC DNA]</scope>
    <source>
        <strain evidence="8">Okayama-7 / 130 / ATCC MYA-4618 / FGSC 9003</strain>
    </source>
</reference>
<dbReference type="OrthoDB" id="3026777at2759"/>
<dbReference type="InterPro" id="IPR011701">
    <property type="entry name" value="MFS"/>
</dbReference>
<dbReference type="AlphaFoldDB" id="A8P4D0"/>
<dbReference type="RefSeq" id="XP_001838725.2">
    <property type="nucleotide sequence ID" value="XM_001838673.2"/>
</dbReference>
<dbReference type="eggNOG" id="KOG2816">
    <property type="taxonomic scope" value="Eukaryota"/>
</dbReference>
<comment type="caution">
    <text evidence="7">The sequence shown here is derived from an EMBL/GenBank/DDBJ whole genome shotgun (WGS) entry which is preliminary data.</text>
</comment>
<dbReference type="PANTHER" id="PTHR23507:SF1">
    <property type="entry name" value="FI18259P1-RELATED"/>
    <property type="match status" value="1"/>
</dbReference>
<feature type="transmembrane region" description="Helical" evidence="6">
    <location>
        <begin position="358"/>
        <end position="384"/>
    </location>
</feature>
<dbReference type="KEGG" id="cci:CC1G_11168"/>
<dbReference type="HOGENOM" id="CLU_017517_1_0_1"/>
<dbReference type="Proteomes" id="UP000001861">
    <property type="component" value="Unassembled WGS sequence"/>
</dbReference>
<dbReference type="InParanoid" id="A8P4D0"/>
<evidence type="ECO:0000256" key="4">
    <source>
        <dbReference type="ARBA" id="ARBA00023136"/>
    </source>
</evidence>
<dbReference type="EMBL" id="AACS02000004">
    <property type="protein sequence ID" value="EAU83084.2"/>
    <property type="molecule type" value="Genomic_DNA"/>
</dbReference>
<evidence type="ECO:0000313" key="8">
    <source>
        <dbReference type="Proteomes" id="UP000001861"/>
    </source>
</evidence>
<protein>
    <recommendedName>
        <fullName evidence="9">Major facilitator superfamily (MFS) profile domain-containing protein</fullName>
    </recommendedName>
</protein>
<accession>A8P4D0</accession>
<dbReference type="GO" id="GO:0016020">
    <property type="term" value="C:membrane"/>
    <property type="evidence" value="ECO:0007669"/>
    <property type="project" value="UniProtKB-SubCell"/>
</dbReference>
<feature type="transmembrane region" description="Helical" evidence="6">
    <location>
        <begin position="110"/>
        <end position="129"/>
    </location>
</feature>
<proteinExistence type="predicted"/>
<evidence type="ECO:0000256" key="2">
    <source>
        <dbReference type="ARBA" id="ARBA00022692"/>
    </source>
</evidence>
<evidence type="ECO:0000256" key="1">
    <source>
        <dbReference type="ARBA" id="ARBA00004141"/>
    </source>
</evidence>
<feature type="transmembrane region" description="Helical" evidence="6">
    <location>
        <begin position="507"/>
        <end position="526"/>
    </location>
</feature>
<dbReference type="Pfam" id="PF07690">
    <property type="entry name" value="MFS_1"/>
    <property type="match status" value="1"/>
</dbReference>
<sequence length="584" mass="63781">MQPVTSNHHREDSSEEDSLLPGPSRRPQRGQRKMDYSLAGLMGWKAHPYWLIPVVIIMSMSRGITMSPRVQVYNAIACRSISNESGIGLAELLNSPACDRPEVKARAVEIQASVITTMSVLSTITTGFWSRLGDKYGRTPILAAFFIGALLMEAVYVLVMKEDTIFGQSPERWILAGPIIEGLVGGLSVFNGVTHAYVSDCTRHGSRSKIFSTLSGMIFVGLAMGPWFSGYFLPKAGYSDSFFFCSISLISFNFFYVLILCPESLQRQPATTRTTGGTRTEAKAGALPTIRRLLTSFIEALLLPLFMFAPRRSRGTGKRSYTMVFMGLALLIYLTSTGVFSAKYVYATHEFKWNTAELGYYMSLLWTVRAFNLLVLLPIIISYFKPKPTDPTSNTPNARDIVAEVNFDRYLAQASVGLDGLADTLVAITASRSSPVFIALSCLSSFTSGGNPTLHSLGAIAFHACGFSSEVGALFGAMAVLSAIAHTISPTIYAFTYRHTVATYPEGIFALAACLLFSTVLLLNGVSFTESEVAQNHATEPSSASNYDYEAVSTTEVDNNVDEIGRRHERTMSTISNVSVPHHP</sequence>
<keyword evidence="3 6" id="KW-1133">Transmembrane helix</keyword>
<keyword evidence="4 6" id="KW-0472">Membrane</keyword>
<name>A8P4D0_COPC7</name>
<evidence type="ECO:0000256" key="3">
    <source>
        <dbReference type="ARBA" id="ARBA00022989"/>
    </source>
</evidence>
<dbReference type="PANTHER" id="PTHR23507">
    <property type="entry name" value="ZGC:174356"/>
    <property type="match status" value="1"/>
</dbReference>
<keyword evidence="8" id="KW-1185">Reference proteome</keyword>
<dbReference type="GO" id="GO:0022857">
    <property type="term" value="F:transmembrane transporter activity"/>
    <property type="evidence" value="ECO:0007669"/>
    <property type="project" value="InterPro"/>
</dbReference>
<feature type="transmembrane region" description="Helical" evidence="6">
    <location>
        <begin position="321"/>
        <end position="346"/>
    </location>
</feature>
<feature type="transmembrane region" description="Helical" evidence="6">
    <location>
        <begin position="473"/>
        <end position="495"/>
    </location>
</feature>
<gene>
    <name evidence="7" type="ORF">CC1G_11168</name>
</gene>
<feature type="transmembrane region" description="Helical" evidence="6">
    <location>
        <begin position="36"/>
        <end position="60"/>
    </location>
</feature>
<feature type="transmembrane region" description="Helical" evidence="6">
    <location>
        <begin position="179"/>
        <end position="198"/>
    </location>
</feature>
<evidence type="ECO:0000256" key="5">
    <source>
        <dbReference type="SAM" id="MobiDB-lite"/>
    </source>
</evidence>